<reference evidence="2" key="1">
    <citation type="journal article" date="2023" name="Science">
        <title>Genome structures resolve the early diversification of teleost fishes.</title>
        <authorList>
            <person name="Parey E."/>
            <person name="Louis A."/>
            <person name="Montfort J."/>
            <person name="Bouchez O."/>
            <person name="Roques C."/>
            <person name="Iampietro C."/>
            <person name="Lluch J."/>
            <person name="Castinel A."/>
            <person name="Donnadieu C."/>
            <person name="Desvignes T."/>
            <person name="Floi Bucao C."/>
            <person name="Jouanno E."/>
            <person name="Wen M."/>
            <person name="Mejri S."/>
            <person name="Dirks R."/>
            <person name="Jansen H."/>
            <person name="Henkel C."/>
            <person name="Chen W.J."/>
            <person name="Zahm M."/>
            <person name="Cabau C."/>
            <person name="Klopp C."/>
            <person name="Thompson A.W."/>
            <person name="Robinson-Rechavi M."/>
            <person name="Braasch I."/>
            <person name="Lecointre G."/>
            <person name="Bobe J."/>
            <person name="Postlethwait J.H."/>
            <person name="Berthelot C."/>
            <person name="Roest Crollius H."/>
            <person name="Guiguen Y."/>
        </authorList>
    </citation>
    <scope>NUCLEOTIDE SEQUENCE</scope>
    <source>
        <strain evidence="2">WJC10195</strain>
    </source>
</reference>
<dbReference type="EMBL" id="JAINUF010000013">
    <property type="protein sequence ID" value="KAJ8344459.1"/>
    <property type="molecule type" value="Genomic_DNA"/>
</dbReference>
<keyword evidence="3" id="KW-1185">Reference proteome</keyword>
<gene>
    <name evidence="2" type="ORF">SKAU_G00317880</name>
</gene>
<feature type="compositionally biased region" description="Low complexity" evidence="1">
    <location>
        <begin position="46"/>
        <end position="58"/>
    </location>
</feature>
<name>A0A9Q1ET74_SYNKA</name>
<dbReference type="AlphaFoldDB" id="A0A9Q1ET74"/>
<comment type="caution">
    <text evidence="2">The sequence shown here is derived from an EMBL/GenBank/DDBJ whole genome shotgun (WGS) entry which is preliminary data.</text>
</comment>
<evidence type="ECO:0000313" key="3">
    <source>
        <dbReference type="Proteomes" id="UP001152622"/>
    </source>
</evidence>
<organism evidence="2 3">
    <name type="scientific">Synaphobranchus kaupii</name>
    <name type="common">Kaup's arrowtooth eel</name>
    <dbReference type="NCBI Taxonomy" id="118154"/>
    <lineage>
        <taxon>Eukaryota</taxon>
        <taxon>Metazoa</taxon>
        <taxon>Chordata</taxon>
        <taxon>Craniata</taxon>
        <taxon>Vertebrata</taxon>
        <taxon>Euteleostomi</taxon>
        <taxon>Actinopterygii</taxon>
        <taxon>Neopterygii</taxon>
        <taxon>Teleostei</taxon>
        <taxon>Anguilliformes</taxon>
        <taxon>Synaphobranchidae</taxon>
        <taxon>Synaphobranchus</taxon>
    </lineage>
</organism>
<dbReference type="Proteomes" id="UP001152622">
    <property type="component" value="Chromosome 13"/>
</dbReference>
<sequence length="96" mass="11264">MVMLLKDFGRAARMMLRHRRSQEEHWNEMDFPASVLGERQQALRSRTRLTTSRLRPPLAARPPPLTSLQENLRTSCVHCLCRREGRNPLTLKRSEL</sequence>
<accession>A0A9Q1ET74</accession>
<evidence type="ECO:0000313" key="2">
    <source>
        <dbReference type="EMBL" id="KAJ8344459.1"/>
    </source>
</evidence>
<evidence type="ECO:0000256" key="1">
    <source>
        <dbReference type="SAM" id="MobiDB-lite"/>
    </source>
</evidence>
<feature type="region of interest" description="Disordered" evidence="1">
    <location>
        <begin position="46"/>
        <end position="67"/>
    </location>
</feature>
<proteinExistence type="predicted"/>
<protein>
    <submittedName>
        <fullName evidence="2">Uncharacterized protein</fullName>
    </submittedName>
</protein>